<keyword evidence="2" id="KW-1185">Reference proteome</keyword>
<evidence type="ECO:0000313" key="1">
    <source>
        <dbReference type="EMBL" id="KAG6667091.1"/>
    </source>
</evidence>
<dbReference type="EMBL" id="CM031809">
    <property type="protein sequence ID" value="KAG6667090.1"/>
    <property type="molecule type" value="Genomic_DNA"/>
</dbReference>
<proteinExistence type="predicted"/>
<gene>
    <name evidence="1" type="ORF">CIPAW_01G076800</name>
</gene>
<name>A0A8T1RMK3_CARIL</name>
<dbReference type="Proteomes" id="UP000811609">
    <property type="component" value="Chromosome 1"/>
</dbReference>
<comment type="caution">
    <text evidence="1">The sequence shown here is derived from an EMBL/GenBank/DDBJ whole genome shotgun (WGS) entry which is preliminary data.</text>
</comment>
<organism evidence="1 2">
    <name type="scientific">Carya illinoinensis</name>
    <name type="common">Pecan</name>
    <dbReference type="NCBI Taxonomy" id="32201"/>
    <lineage>
        <taxon>Eukaryota</taxon>
        <taxon>Viridiplantae</taxon>
        <taxon>Streptophyta</taxon>
        <taxon>Embryophyta</taxon>
        <taxon>Tracheophyta</taxon>
        <taxon>Spermatophyta</taxon>
        <taxon>Magnoliopsida</taxon>
        <taxon>eudicotyledons</taxon>
        <taxon>Gunneridae</taxon>
        <taxon>Pentapetalae</taxon>
        <taxon>rosids</taxon>
        <taxon>fabids</taxon>
        <taxon>Fagales</taxon>
        <taxon>Juglandaceae</taxon>
        <taxon>Carya</taxon>
    </lineage>
</organism>
<sequence length="123" mass="13394">MFLRRLAVALPHSRSFLSGGNNHDLASAISELNKEMESVFGEPPPIGHASSNSNQYMAQEPQFVSQKVVDSTPGLTHISSTGEAQMVDVSRKESSKRTAIASCKELVEQRKQAVSSHFATTYT</sequence>
<reference evidence="1" key="1">
    <citation type="submission" date="2020-12" db="EMBL/GenBank/DDBJ databases">
        <title>WGS assembly of Carya illinoinensis cv. Pawnee.</title>
        <authorList>
            <person name="Platts A."/>
            <person name="Shu S."/>
            <person name="Wright S."/>
            <person name="Barry K."/>
            <person name="Edger P."/>
            <person name="Pires J.C."/>
            <person name="Schmutz J."/>
        </authorList>
    </citation>
    <scope>NUCLEOTIDE SEQUENCE</scope>
    <source>
        <tissue evidence="1">Leaf</tissue>
    </source>
</reference>
<dbReference type="AlphaFoldDB" id="A0A8T1RMK3"/>
<protein>
    <submittedName>
        <fullName evidence="1">Uncharacterized protein</fullName>
    </submittedName>
</protein>
<dbReference type="EMBL" id="CM031809">
    <property type="protein sequence ID" value="KAG6667091.1"/>
    <property type="molecule type" value="Genomic_DNA"/>
</dbReference>
<evidence type="ECO:0000313" key="2">
    <source>
        <dbReference type="Proteomes" id="UP000811609"/>
    </source>
</evidence>
<accession>A0A8T1RMK3</accession>